<dbReference type="SUPFAM" id="SSF55545">
    <property type="entry name" value="beta-N-acetylhexosaminidase-like domain"/>
    <property type="match status" value="1"/>
</dbReference>
<name>A0A1H6ZNH3_9BACT</name>
<dbReference type="Gene3D" id="3.30.379.10">
    <property type="entry name" value="Chitobiase/beta-hexosaminidase domain 2-like"/>
    <property type="match status" value="1"/>
</dbReference>
<evidence type="ECO:0000256" key="6">
    <source>
        <dbReference type="PIRSR" id="PIRSR625705-1"/>
    </source>
</evidence>
<evidence type="ECO:0000259" key="8">
    <source>
        <dbReference type="Pfam" id="PF02838"/>
    </source>
</evidence>
<gene>
    <name evidence="9" type="ORF">SAMN05192553_104387</name>
</gene>
<dbReference type="AlphaFoldDB" id="A0A1H6ZNH3"/>
<proteinExistence type="inferred from homology"/>
<dbReference type="SUPFAM" id="SSF51445">
    <property type="entry name" value="(Trans)glycosidases"/>
    <property type="match status" value="1"/>
</dbReference>
<evidence type="ECO:0000256" key="1">
    <source>
        <dbReference type="ARBA" id="ARBA00001231"/>
    </source>
</evidence>
<keyword evidence="5" id="KW-0326">Glycosidase</keyword>
<accession>A0A1H6ZNH3</accession>
<evidence type="ECO:0000256" key="3">
    <source>
        <dbReference type="ARBA" id="ARBA00012663"/>
    </source>
</evidence>
<dbReference type="PRINTS" id="PR00738">
    <property type="entry name" value="GLHYDRLASE20"/>
</dbReference>
<dbReference type="Pfam" id="PF02838">
    <property type="entry name" value="Glyco_hydro_20b"/>
    <property type="match status" value="1"/>
</dbReference>
<evidence type="ECO:0000313" key="9">
    <source>
        <dbReference type="EMBL" id="SEJ51150.1"/>
    </source>
</evidence>
<comment type="similarity">
    <text evidence="2">Belongs to the glycosyl hydrolase 20 family.</text>
</comment>
<reference evidence="10" key="1">
    <citation type="submission" date="2016-10" db="EMBL/GenBank/DDBJ databases">
        <authorList>
            <person name="Varghese N."/>
            <person name="Submissions S."/>
        </authorList>
    </citation>
    <scope>NUCLEOTIDE SEQUENCE [LARGE SCALE GENOMIC DNA]</scope>
    <source>
        <strain evidence="10">IBRC-M 10761</strain>
    </source>
</reference>
<dbReference type="InterPro" id="IPR015883">
    <property type="entry name" value="Glyco_hydro_20_cat"/>
</dbReference>
<dbReference type="Pfam" id="PF00728">
    <property type="entry name" value="Glyco_hydro_20"/>
    <property type="match status" value="1"/>
</dbReference>
<evidence type="ECO:0000256" key="2">
    <source>
        <dbReference type="ARBA" id="ARBA00006285"/>
    </source>
</evidence>
<feature type="domain" description="Glycoside hydrolase family 20 catalytic" evidence="7">
    <location>
        <begin position="163"/>
        <end position="533"/>
    </location>
</feature>
<dbReference type="Proteomes" id="UP000199403">
    <property type="component" value="Unassembled WGS sequence"/>
</dbReference>
<comment type="catalytic activity">
    <reaction evidence="1">
        <text>Hydrolysis of terminal non-reducing N-acetyl-D-hexosamine residues in N-acetyl-beta-D-hexosaminides.</text>
        <dbReference type="EC" id="3.2.1.52"/>
    </reaction>
</comment>
<dbReference type="PANTHER" id="PTHR22600">
    <property type="entry name" value="BETA-HEXOSAMINIDASE"/>
    <property type="match status" value="1"/>
</dbReference>
<dbReference type="InterPro" id="IPR029018">
    <property type="entry name" value="Hex-like_dom2"/>
</dbReference>
<dbReference type="CDD" id="cd06563">
    <property type="entry name" value="GH20_chitobiase-like"/>
    <property type="match status" value="1"/>
</dbReference>
<keyword evidence="4" id="KW-0378">Hydrolase</keyword>
<dbReference type="GO" id="GO:0016020">
    <property type="term" value="C:membrane"/>
    <property type="evidence" value="ECO:0007669"/>
    <property type="project" value="TreeGrafter"/>
</dbReference>
<dbReference type="PANTHER" id="PTHR22600:SF57">
    <property type="entry name" value="BETA-N-ACETYLHEXOSAMINIDASE"/>
    <property type="match status" value="1"/>
</dbReference>
<organism evidence="9 10">
    <name type="scientific">Cyclobacterium xiamenense</name>
    <dbReference type="NCBI Taxonomy" id="1297121"/>
    <lineage>
        <taxon>Bacteria</taxon>
        <taxon>Pseudomonadati</taxon>
        <taxon>Bacteroidota</taxon>
        <taxon>Cytophagia</taxon>
        <taxon>Cytophagales</taxon>
        <taxon>Cyclobacteriaceae</taxon>
        <taxon>Cyclobacterium</taxon>
    </lineage>
</organism>
<evidence type="ECO:0000256" key="5">
    <source>
        <dbReference type="ARBA" id="ARBA00023295"/>
    </source>
</evidence>
<feature type="domain" description="Beta-hexosaminidase bacterial type N-terminal" evidence="8">
    <location>
        <begin position="38"/>
        <end position="160"/>
    </location>
</feature>
<evidence type="ECO:0000259" key="7">
    <source>
        <dbReference type="Pfam" id="PF00728"/>
    </source>
</evidence>
<dbReference type="Gene3D" id="3.20.20.80">
    <property type="entry name" value="Glycosidases"/>
    <property type="match status" value="1"/>
</dbReference>
<dbReference type="GO" id="GO:0004563">
    <property type="term" value="F:beta-N-acetylhexosaminidase activity"/>
    <property type="evidence" value="ECO:0007669"/>
    <property type="project" value="UniProtKB-EC"/>
</dbReference>
<evidence type="ECO:0000313" key="10">
    <source>
        <dbReference type="Proteomes" id="UP000199403"/>
    </source>
</evidence>
<dbReference type="InterPro" id="IPR015882">
    <property type="entry name" value="HEX_bac_N"/>
</dbReference>
<evidence type="ECO:0000256" key="4">
    <source>
        <dbReference type="ARBA" id="ARBA00022801"/>
    </source>
</evidence>
<dbReference type="EMBL" id="FNZH01000004">
    <property type="protein sequence ID" value="SEJ51150.1"/>
    <property type="molecule type" value="Genomic_DNA"/>
</dbReference>
<dbReference type="GO" id="GO:0005975">
    <property type="term" value="P:carbohydrate metabolic process"/>
    <property type="evidence" value="ECO:0007669"/>
    <property type="project" value="InterPro"/>
</dbReference>
<sequence length="646" mass="71933">MLTGQRTDTTKRSMNKKLLLAGLCLLLSPFLLFSQTDRILPQPKTLVAGEGQLNLQPGTVLLAESASARKSAHLFNGLLEVKTGFQLPVQQAAQTTTPVILLEEKIVDGNPEAYTLDITSEGIAIRGGSSGLFYGLQSLFQLVEMQGSEAMVPLVRIADAPAFGYRGIMLDVSRHFFSTEQVKKILDLMAQLKFNTMHWHLTDDQGWRLEIKKYPKLTEVGAWRDSTIIGQYYDFKPFIYDGEKHGGYYTQEEAREIVRYAADRHITVIPEIELPGHSSAVLAAYPEFGSFEVQGGAARGSIAAVNEKGEPLNNEISTQVPGYWGVHYNIYGPTPAAFGFLEDVLTEVMDIFPSEYIHIGGDEVPKDHWETSAIAQKVIKKEKLADEHELQSYFIQRIEQFLNKNGRKIIGWDEILEGGLAPNATVMSWRGEKGGIAAAKMGHDVIMTPNSHLYFDHYQAEDKSTEPLAIGGFLPLEKVYSYSPIPDALSEEEARHVLGVQANLWTEYIGSNQKMEYFLFPRALALAEVAWKTREEKDYASFIRERLPEQLRSLEAQGVFFRIPEAAVTISLDAAAGTHRVQIEPLVAGAKVYYTLDGHKADQTARLYTGPFLAPTPGSGQEPLVLRYITLTPEGRSSNEFQVPIE</sequence>
<protein>
    <recommendedName>
        <fullName evidence="3">beta-N-acetylhexosaminidase</fullName>
        <ecNumber evidence="3">3.2.1.52</ecNumber>
    </recommendedName>
</protein>
<dbReference type="STRING" id="1416801.SAMN05192553_104387"/>
<keyword evidence="10" id="KW-1185">Reference proteome</keyword>
<dbReference type="EC" id="3.2.1.52" evidence="3"/>
<dbReference type="InterPro" id="IPR017853">
    <property type="entry name" value="GH"/>
</dbReference>
<feature type="active site" description="Proton donor" evidence="6">
    <location>
        <position position="363"/>
    </location>
</feature>
<dbReference type="InterPro" id="IPR025705">
    <property type="entry name" value="Beta_hexosaminidase_sua/sub"/>
</dbReference>
<dbReference type="GO" id="GO:0030203">
    <property type="term" value="P:glycosaminoglycan metabolic process"/>
    <property type="evidence" value="ECO:0007669"/>
    <property type="project" value="TreeGrafter"/>
</dbReference>